<evidence type="ECO:0000259" key="3">
    <source>
        <dbReference type="Pfam" id="PF01266"/>
    </source>
</evidence>
<evidence type="ECO:0000259" key="6">
    <source>
        <dbReference type="Pfam" id="PF16350"/>
    </source>
</evidence>
<dbReference type="Pfam" id="PF16350">
    <property type="entry name" value="FAO_M"/>
    <property type="match status" value="1"/>
</dbReference>
<evidence type="ECO:0000256" key="2">
    <source>
        <dbReference type="ARBA" id="ARBA00023002"/>
    </source>
</evidence>
<comment type="similarity">
    <text evidence="1">Belongs to the GcvT family.</text>
</comment>
<gene>
    <name evidence="7" type="ORF">GHC57_11345</name>
</gene>
<reference evidence="7 8" key="1">
    <citation type="submission" date="2019-10" db="EMBL/GenBank/DDBJ databases">
        <title>Draft whole-genome sequence of the purple nonsulfur photosynthetic bacterium Roseospira navarrensis DSM 15114.</title>
        <authorList>
            <person name="Kyndt J.A."/>
            <person name="Meyer T.E."/>
        </authorList>
    </citation>
    <scope>NUCLEOTIDE SEQUENCE [LARGE SCALE GENOMIC DNA]</scope>
    <source>
        <strain evidence="7 8">DSM 15114</strain>
    </source>
</reference>
<dbReference type="SUPFAM" id="SSF101790">
    <property type="entry name" value="Aminomethyltransferase beta-barrel domain"/>
    <property type="match status" value="1"/>
</dbReference>
<dbReference type="EMBL" id="WIVE01000033">
    <property type="protein sequence ID" value="MQX37113.1"/>
    <property type="molecule type" value="Genomic_DNA"/>
</dbReference>
<dbReference type="SUPFAM" id="SSF54373">
    <property type="entry name" value="FAD-linked reductases, C-terminal domain"/>
    <property type="match status" value="1"/>
</dbReference>
<dbReference type="SUPFAM" id="SSF51905">
    <property type="entry name" value="FAD/NAD(P)-binding domain"/>
    <property type="match status" value="1"/>
</dbReference>
<dbReference type="InterPro" id="IPR028896">
    <property type="entry name" value="GcvT/YgfZ/DmdA"/>
</dbReference>
<dbReference type="PANTHER" id="PTHR43757">
    <property type="entry name" value="AMINOMETHYLTRANSFERASE"/>
    <property type="match status" value="1"/>
</dbReference>
<organism evidence="7 8">
    <name type="scientific">Roseospira navarrensis</name>
    <dbReference type="NCBI Taxonomy" id="140058"/>
    <lineage>
        <taxon>Bacteria</taxon>
        <taxon>Pseudomonadati</taxon>
        <taxon>Pseudomonadota</taxon>
        <taxon>Alphaproteobacteria</taxon>
        <taxon>Rhodospirillales</taxon>
        <taxon>Rhodospirillaceae</taxon>
        <taxon>Roseospira</taxon>
    </lineage>
</organism>
<accession>A0A7X1ZF24</accession>
<protein>
    <submittedName>
        <fullName evidence="7">FAD-dependent oxidoreductase</fullName>
    </submittedName>
</protein>
<dbReference type="InterPro" id="IPR029043">
    <property type="entry name" value="GcvT/YgfZ_C"/>
</dbReference>
<dbReference type="InterPro" id="IPR027266">
    <property type="entry name" value="TrmE/GcvT-like"/>
</dbReference>
<dbReference type="InterPro" id="IPR006222">
    <property type="entry name" value="GCVT_N"/>
</dbReference>
<keyword evidence="2" id="KW-0560">Oxidoreductase</keyword>
<dbReference type="PROSITE" id="PS51257">
    <property type="entry name" value="PROKAR_LIPOPROTEIN"/>
    <property type="match status" value="1"/>
</dbReference>
<feature type="domain" description="FAD dependent oxidoreductase central" evidence="6">
    <location>
        <begin position="370"/>
        <end position="423"/>
    </location>
</feature>
<dbReference type="Gene3D" id="3.30.9.10">
    <property type="entry name" value="D-Amino Acid Oxidase, subunit A, domain 2"/>
    <property type="match status" value="1"/>
</dbReference>
<dbReference type="GO" id="GO:0016491">
    <property type="term" value="F:oxidoreductase activity"/>
    <property type="evidence" value="ECO:0007669"/>
    <property type="project" value="UniProtKB-KW"/>
</dbReference>
<feature type="domain" description="GCVT N-terminal" evidence="4">
    <location>
        <begin position="429"/>
        <end position="689"/>
    </location>
</feature>
<dbReference type="Pfam" id="PF01266">
    <property type="entry name" value="DAO"/>
    <property type="match status" value="1"/>
</dbReference>
<feature type="domain" description="FAD dependent oxidoreductase" evidence="3">
    <location>
        <begin position="12"/>
        <end position="366"/>
    </location>
</feature>
<dbReference type="SUPFAM" id="SSF103025">
    <property type="entry name" value="Folate-binding domain"/>
    <property type="match status" value="1"/>
</dbReference>
<dbReference type="OrthoDB" id="9815989at2"/>
<dbReference type="Gene3D" id="3.30.1360.120">
    <property type="entry name" value="Probable tRNA modification gtpase trme, domain 1"/>
    <property type="match status" value="1"/>
</dbReference>
<dbReference type="Pfam" id="PF08669">
    <property type="entry name" value="GCV_T_C"/>
    <property type="match status" value="1"/>
</dbReference>
<dbReference type="Pfam" id="PF01571">
    <property type="entry name" value="GCV_T"/>
    <property type="match status" value="1"/>
</dbReference>
<evidence type="ECO:0000259" key="4">
    <source>
        <dbReference type="Pfam" id="PF01571"/>
    </source>
</evidence>
<dbReference type="InterPro" id="IPR032503">
    <property type="entry name" value="FAO_M"/>
</dbReference>
<dbReference type="InterPro" id="IPR006076">
    <property type="entry name" value="FAD-dep_OxRdtase"/>
</dbReference>
<sequence>MPSKPLPAQASVVVIGGGIMGCSTLYHLARMGVGDAILVDRNRLTSGTTWHSAAQVRALRHSRNLTRMIQYSVDLYNRLEAETGQAVGWIGEGSLSIATTPDRLTHIKRQAALAHSYGIPACTIPAGEAAERWPLMNAADVLGAVWSPEDGRVSPSDVCAALVKAAKRLGATFFEQTGVSGILTETGRIRGVETTQGTVMCDAVAVCAGLWSREVATMAGADAPLWPCEHFYMLTKPVQGISGNLPTLSDHDNHLYIRDDSGGLLVGCFEPMGKAIPPGVLTETFEFALLPEDWAHFEPMAERALHRLPVLEQAEVRMLLNGPESFTPDGTFMLGETAETRGLFLGCGMNSVGIAAGGGAGMNLAHAIVHGHTAYDLGEADAMRFAPVFNSVEHLMARAPEVLGTHYAIAYPGMQFRTARDLRPLPLDAEHRAAGAHMGQVYGWERPLYYGKTAEPVLRFGRPDWFEAVGAEVRAAHEAAAVFDASPFGKIEVEGPDAEAFLRHTCAGQVGRAPGAVIYTAVLNDRGTYESDLTAQRLTETRYRLFVGTTAIRRDLAWFRRHAEGFAVTVTDRTEDFAVLGLMGPDTPRIAAAIGCPALNAIGYFRHAAVEIAGHAVRAARLSYVGEAGWEITRRVEAARDVYAALTGAGAAPAGLYAQTAMRIEKGFLAMGHELDSDITPVEAGLAGLTRKAGGFIGAEALRARRAEGACARIVSLTLDDPQAVPLGHEPVHLGDRIIGDTTSCAFGYRIGRPVALAVLKDLSTPVETGTRVQVDIAGHRLDATVTWGPLYDLQGARMRPDENTPG</sequence>
<dbReference type="Gene3D" id="3.50.50.60">
    <property type="entry name" value="FAD/NAD(P)-binding domain"/>
    <property type="match status" value="1"/>
</dbReference>
<dbReference type="InterPro" id="IPR013977">
    <property type="entry name" value="GcvT_C"/>
</dbReference>
<keyword evidence="8" id="KW-1185">Reference proteome</keyword>
<name>A0A7X1ZF24_9PROT</name>
<feature type="domain" description="Aminomethyltransferase C-terminal" evidence="5">
    <location>
        <begin position="713"/>
        <end position="793"/>
    </location>
</feature>
<dbReference type="InterPro" id="IPR036188">
    <property type="entry name" value="FAD/NAD-bd_sf"/>
</dbReference>
<evidence type="ECO:0000259" key="5">
    <source>
        <dbReference type="Pfam" id="PF08669"/>
    </source>
</evidence>
<proteinExistence type="inferred from homology"/>
<dbReference type="RefSeq" id="WP_153344274.1">
    <property type="nucleotide sequence ID" value="NZ_WIVE01000033.1"/>
</dbReference>
<dbReference type="Proteomes" id="UP000434582">
    <property type="component" value="Unassembled WGS sequence"/>
</dbReference>
<evidence type="ECO:0000313" key="7">
    <source>
        <dbReference type="EMBL" id="MQX37113.1"/>
    </source>
</evidence>
<evidence type="ECO:0000313" key="8">
    <source>
        <dbReference type="Proteomes" id="UP000434582"/>
    </source>
</evidence>
<evidence type="ECO:0000256" key="1">
    <source>
        <dbReference type="ARBA" id="ARBA00008609"/>
    </source>
</evidence>
<dbReference type="AlphaFoldDB" id="A0A7X1ZF24"/>
<dbReference type="PANTHER" id="PTHR43757:SF2">
    <property type="entry name" value="AMINOMETHYLTRANSFERASE, MITOCHONDRIAL"/>
    <property type="match status" value="1"/>
</dbReference>
<comment type="caution">
    <text evidence="7">The sequence shown here is derived from an EMBL/GenBank/DDBJ whole genome shotgun (WGS) entry which is preliminary data.</text>
</comment>